<protein>
    <submittedName>
        <fullName evidence="1">Uncharacterized protein</fullName>
    </submittedName>
</protein>
<dbReference type="Proteomes" id="UP000563898">
    <property type="component" value="Unassembled WGS sequence"/>
</dbReference>
<comment type="caution">
    <text evidence="1">The sequence shown here is derived from an EMBL/GenBank/DDBJ whole genome shotgun (WGS) entry which is preliminary data.</text>
</comment>
<sequence length="94" mass="10747">MKLSPERAFENSDGTTEKWWATRRTEYRGVEIATTVKTLQRADNELTDQDVALLISDHTNPRTISIPVSILEQVISALEDAKHDVSHVWERVTK</sequence>
<evidence type="ECO:0000313" key="1">
    <source>
        <dbReference type="EMBL" id="NKY04771.1"/>
    </source>
</evidence>
<name>A0A846WWE2_9ACTN</name>
<reference evidence="1 2" key="1">
    <citation type="submission" date="2020-04" db="EMBL/GenBank/DDBJ databases">
        <title>MicrobeNet Type strains.</title>
        <authorList>
            <person name="Nicholson A.C."/>
        </authorList>
    </citation>
    <scope>NUCLEOTIDE SEQUENCE [LARGE SCALE GENOMIC DNA]</scope>
    <source>
        <strain evidence="1 2">ATCC BAA-14</strain>
    </source>
</reference>
<organism evidence="1 2">
    <name type="scientific">Gordonia polyisoprenivorans</name>
    <dbReference type="NCBI Taxonomy" id="84595"/>
    <lineage>
        <taxon>Bacteria</taxon>
        <taxon>Bacillati</taxon>
        <taxon>Actinomycetota</taxon>
        <taxon>Actinomycetes</taxon>
        <taxon>Mycobacteriales</taxon>
        <taxon>Gordoniaceae</taxon>
        <taxon>Gordonia</taxon>
    </lineage>
</organism>
<dbReference type="EMBL" id="JAAXPC010000022">
    <property type="protein sequence ID" value="NKY04771.1"/>
    <property type="molecule type" value="Genomic_DNA"/>
</dbReference>
<dbReference type="RefSeq" id="WP_081482494.1">
    <property type="nucleotide sequence ID" value="NZ_JAAXPC010000022.1"/>
</dbReference>
<gene>
    <name evidence="1" type="ORF">HGA05_24725</name>
</gene>
<accession>A0A846WWE2</accession>
<proteinExistence type="predicted"/>
<dbReference type="AlphaFoldDB" id="A0A846WWE2"/>
<evidence type="ECO:0000313" key="2">
    <source>
        <dbReference type="Proteomes" id="UP000563898"/>
    </source>
</evidence>